<dbReference type="PANTHER" id="PTHR22916">
    <property type="entry name" value="GLYCOSYLTRANSFERASE"/>
    <property type="match status" value="1"/>
</dbReference>
<name>A0AAE2S9D1_WEICO</name>
<reference evidence="2" key="2">
    <citation type="journal article" date="2021" name="Int. J. Food Microbiol.">
        <title>Safety demonstration of a microbial species for use in the food chain: Weissella confusa.</title>
        <authorList>
            <person name="Bourdichon F."/>
            <person name="Patrone V."/>
            <person name="Fontana A."/>
            <person name="Milani G."/>
            <person name="Morelli L."/>
        </authorList>
    </citation>
    <scope>NUCLEOTIDE SEQUENCE</scope>
    <source>
        <strain evidence="2">CCUG 30943</strain>
    </source>
</reference>
<feature type="domain" description="Glycosyltransferase 2-like" evidence="1">
    <location>
        <begin position="7"/>
        <end position="137"/>
    </location>
</feature>
<evidence type="ECO:0000313" key="2">
    <source>
        <dbReference type="EMBL" id="MBJ7633571.1"/>
    </source>
</evidence>
<dbReference type="Proteomes" id="UP000808038">
    <property type="component" value="Unassembled WGS sequence"/>
</dbReference>
<evidence type="ECO:0000313" key="3">
    <source>
        <dbReference type="Proteomes" id="UP000808038"/>
    </source>
</evidence>
<gene>
    <name evidence="2" type="ORF">HAU43_10845</name>
</gene>
<dbReference type="Gene3D" id="3.90.550.10">
    <property type="entry name" value="Spore Coat Polysaccharide Biosynthesis Protein SpsA, Chain A"/>
    <property type="match status" value="1"/>
</dbReference>
<reference evidence="2" key="1">
    <citation type="submission" date="2020-02" db="EMBL/GenBank/DDBJ databases">
        <authorList>
            <person name="Fontana A."/>
            <person name="Patrone V."/>
            <person name="Morelli L."/>
        </authorList>
    </citation>
    <scope>NUCLEOTIDE SEQUENCE</scope>
    <source>
        <strain evidence="2">CCUG 30943</strain>
    </source>
</reference>
<dbReference type="EMBL" id="JAAOCX010000021">
    <property type="protein sequence ID" value="MBJ7633571.1"/>
    <property type="molecule type" value="Genomic_DNA"/>
</dbReference>
<dbReference type="PANTHER" id="PTHR22916:SF3">
    <property type="entry name" value="UDP-GLCNAC:BETAGAL BETA-1,3-N-ACETYLGLUCOSAMINYLTRANSFERASE-LIKE PROTEIN 1"/>
    <property type="match status" value="1"/>
</dbReference>
<dbReference type="AlphaFoldDB" id="A0AAE2S9D1"/>
<protein>
    <submittedName>
        <fullName evidence="2">Glycosyltransferase family 2 protein</fullName>
    </submittedName>
</protein>
<dbReference type="GO" id="GO:0016758">
    <property type="term" value="F:hexosyltransferase activity"/>
    <property type="evidence" value="ECO:0007669"/>
    <property type="project" value="UniProtKB-ARBA"/>
</dbReference>
<dbReference type="InterPro" id="IPR001173">
    <property type="entry name" value="Glyco_trans_2-like"/>
</dbReference>
<dbReference type="Pfam" id="PF00535">
    <property type="entry name" value="Glycos_transf_2"/>
    <property type="match status" value="1"/>
</dbReference>
<dbReference type="InterPro" id="IPR029044">
    <property type="entry name" value="Nucleotide-diphossugar_trans"/>
</dbReference>
<comment type="caution">
    <text evidence="2">The sequence shown here is derived from an EMBL/GenBank/DDBJ whole genome shotgun (WGS) entry which is preliminary data.</text>
</comment>
<dbReference type="SUPFAM" id="SSF53448">
    <property type="entry name" value="Nucleotide-diphospho-sugar transferases"/>
    <property type="match status" value="1"/>
</dbReference>
<proteinExistence type="predicted"/>
<dbReference type="RefSeq" id="WP_135411363.1">
    <property type="nucleotide sequence ID" value="NZ_JAAOCW010000019.1"/>
</dbReference>
<organism evidence="2 3">
    <name type="scientific">Weissella confusa</name>
    <name type="common">Lactobacillus confusus</name>
    <dbReference type="NCBI Taxonomy" id="1583"/>
    <lineage>
        <taxon>Bacteria</taxon>
        <taxon>Bacillati</taxon>
        <taxon>Bacillota</taxon>
        <taxon>Bacilli</taxon>
        <taxon>Lactobacillales</taxon>
        <taxon>Lactobacillaceae</taxon>
        <taxon>Weissella</taxon>
    </lineage>
</organism>
<accession>A0AAE2S9D1</accession>
<evidence type="ECO:0000259" key="1">
    <source>
        <dbReference type="Pfam" id="PF00535"/>
    </source>
</evidence>
<dbReference type="CDD" id="cd00761">
    <property type="entry name" value="Glyco_tranf_GTA_type"/>
    <property type="match status" value="1"/>
</dbReference>
<sequence length="334" mass="37741">MLNKKITIIVPTYNAVDTISASIDSAFRLGEALDQLVVVDDRSTDNLQNYLLKKYPEAIKAKKIRYIVGEGKGAGEARNQALKFVKSEYLMFLDADDELINTQTIKEVLDNSDTFDIIVFSGRAENNMKLNQIDAMQSNLGITKSNLYDSGPVSKLFATDNIKRHKIMFPDNVIIGEDMIFNMRAILVSKNIFLKAKSIYRVNENEQSITHVLNFEESFCDRERLVSNIKITLSGTQYEGFLDDIVSKSFAMLIVDFAKSDVSLFVGASNMKLFIKRSGVSIKEIFTFSTLYFGKIQATLVYLSARVPLLGLALFKMLYRVKRLSKKGEDSYNI</sequence>